<keyword evidence="2" id="KW-0812">Transmembrane</keyword>
<keyword evidence="2" id="KW-0472">Membrane</keyword>
<evidence type="ECO:0000313" key="3">
    <source>
        <dbReference type="EMBL" id="JAD61232.1"/>
    </source>
</evidence>
<proteinExistence type="predicted"/>
<keyword evidence="2" id="KW-1133">Transmembrane helix</keyword>
<organism evidence="3">
    <name type="scientific">Arundo donax</name>
    <name type="common">Giant reed</name>
    <name type="synonym">Donax arundinaceus</name>
    <dbReference type="NCBI Taxonomy" id="35708"/>
    <lineage>
        <taxon>Eukaryota</taxon>
        <taxon>Viridiplantae</taxon>
        <taxon>Streptophyta</taxon>
        <taxon>Embryophyta</taxon>
        <taxon>Tracheophyta</taxon>
        <taxon>Spermatophyta</taxon>
        <taxon>Magnoliopsida</taxon>
        <taxon>Liliopsida</taxon>
        <taxon>Poales</taxon>
        <taxon>Poaceae</taxon>
        <taxon>PACMAD clade</taxon>
        <taxon>Arundinoideae</taxon>
        <taxon>Arundineae</taxon>
        <taxon>Arundo</taxon>
    </lineage>
</organism>
<feature type="region of interest" description="Disordered" evidence="1">
    <location>
        <begin position="1"/>
        <end position="20"/>
    </location>
</feature>
<dbReference type="PROSITE" id="PS51257">
    <property type="entry name" value="PROKAR_LIPOPROTEIN"/>
    <property type="match status" value="1"/>
</dbReference>
<feature type="transmembrane region" description="Helical" evidence="2">
    <location>
        <begin position="44"/>
        <end position="63"/>
    </location>
</feature>
<evidence type="ECO:0000256" key="2">
    <source>
        <dbReference type="SAM" id="Phobius"/>
    </source>
</evidence>
<reference evidence="3" key="1">
    <citation type="submission" date="2014-09" db="EMBL/GenBank/DDBJ databases">
        <authorList>
            <person name="Magalhaes I.L.F."/>
            <person name="Oliveira U."/>
            <person name="Santos F.R."/>
            <person name="Vidigal T.H.D.A."/>
            <person name="Brescovit A.D."/>
            <person name="Santos A.J."/>
        </authorList>
    </citation>
    <scope>NUCLEOTIDE SEQUENCE</scope>
    <source>
        <tissue evidence="3">Shoot tissue taken approximately 20 cm above the soil surface</tissue>
    </source>
</reference>
<dbReference type="AlphaFoldDB" id="A0A0A9BPN5"/>
<dbReference type="EMBL" id="GBRH01236663">
    <property type="protein sequence ID" value="JAD61232.1"/>
    <property type="molecule type" value="Transcribed_RNA"/>
</dbReference>
<sequence>MARAFAPRAASESSSPSSASISSACISFVPYISSDLFFSFRGKFLLFLLFIGLNFGLTFVMEYKV</sequence>
<protein>
    <submittedName>
        <fullName evidence="3">Uncharacterized protein</fullName>
    </submittedName>
</protein>
<name>A0A0A9BPN5_ARUDO</name>
<accession>A0A0A9BPN5</accession>
<evidence type="ECO:0000256" key="1">
    <source>
        <dbReference type="SAM" id="MobiDB-lite"/>
    </source>
</evidence>
<reference evidence="3" key="2">
    <citation type="journal article" date="2015" name="Data Brief">
        <title>Shoot transcriptome of the giant reed, Arundo donax.</title>
        <authorList>
            <person name="Barrero R.A."/>
            <person name="Guerrero F.D."/>
            <person name="Moolhuijzen P."/>
            <person name="Goolsby J.A."/>
            <person name="Tidwell J."/>
            <person name="Bellgard S.E."/>
            <person name="Bellgard M.I."/>
        </authorList>
    </citation>
    <scope>NUCLEOTIDE SEQUENCE</scope>
    <source>
        <tissue evidence="3">Shoot tissue taken approximately 20 cm above the soil surface</tissue>
    </source>
</reference>